<comment type="caution">
    <text evidence="9">The sequence shown here is derived from an EMBL/GenBank/DDBJ whole genome shotgun (WGS) entry which is preliminary data.</text>
</comment>
<protein>
    <submittedName>
        <fullName evidence="9">Cell wall anchor protein</fullName>
    </submittedName>
</protein>
<feature type="domain" description="Gram-positive cocci surface proteins LPxTG" evidence="8">
    <location>
        <begin position="195"/>
        <end position="231"/>
    </location>
</feature>
<keyword evidence="3" id="KW-0964">Secreted</keyword>
<organism evidence="9 10">
    <name type="scientific">Bacillus cereus</name>
    <dbReference type="NCBI Taxonomy" id="1396"/>
    <lineage>
        <taxon>Bacteria</taxon>
        <taxon>Bacillati</taxon>
        <taxon>Bacillota</taxon>
        <taxon>Bacilli</taxon>
        <taxon>Bacillales</taxon>
        <taxon>Bacillaceae</taxon>
        <taxon>Bacillus</taxon>
        <taxon>Bacillus cereus group</taxon>
    </lineage>
</organism>
<evidence type="ECO:0000256" key="3">
    <source>
        <dbReference type="ARBA" id="ARBA00022525"/>
    </source>
</evidence>
<dbReference type="InterPro" id="IPR019931">
    <property type="entry name" value="LPXTG_anchor"/>
</dbReference>
<evidence type="ECO:0000313" key="10">
    <source>
        <dbReference type="Proteomes" id="UP000220006"/>
    </source>
</evidence>
<dbReference type="Proteomes" id="UP000220006">
    <property type="component" value="Unassembled WGS sequence"/>
</dbReference>
<evidence type="ECO:0000256" key="7">
    <source>
        <dbReference type="SAM" id="SignalP"/>
    </source>
</evidence>
<gene>
    <name evidence="9" type="ORF">COM96_15715</name>
</gene>
<keyword evidence="2" id="KW-0134">Cell wall</keyword>
<keyword evidence="5" id="KW-0572">Peptidoglycan-anchor</keyword>
<proteinExistence type="predicted"/>
<accession>A0A2A7HWT1</accession>
<feature type="signal peptide" evidence="7">
    <location>
        <begin position="1"/>
        <end position="30"/>
    </location>
</feature>
<keyword evidence="6" id="KW-1133">Transmembrane helix</keyword>
<evidence type="ECO:0000256" key="2">
    <source>
        <dbReference type="ARBA" id="ARBA00022512"/>
    </source>
</evidence>
<feature type="transmembrane region" description="Helical" evidence="6">
    <location>
        <begin position="207"/>
        <end position="229"/>
    </location>
</feature>
<comment type="subcellular location">
    <subcellularLocation>
        <location evidence="1">Secreted</location>
        <location evidence="1">Cell wall</location>
        <topology evidence="1">Peptidoglycan-anchor</topology>
    </subcellularLocation>
</comment>
<dbReference type="AlphaFoldDB" id="A0A2A7HWT1"/>
<dbReference type="Pfam" id="PF00746">
    <property type="entry name" value="Gram_pos_anchor"/>
    <property type="match status" value="1"/>
</dbReference>
<evidence type="ECO:0000256" key="1">
    <source>
        <dbReference type="ARBA" id="ARBA00004168"/>
    </source>
</evidence>
<evidence type="ECO:0000256" key="5">
    <source>
        <dbReference type="ARBA" id="ARBA00023088"/>
    </source>
</evidence>
<keyword evidence="6" id="KW-0812">Transmembrane</keyword>
<name>A0A2A7HWT1_BACCE</name>
<feature type="chain" id="PRO_5012337245" evidence="7">
    <location>
        <begin position="31"/>
        <end position="235"/>
    </location>
</feature>
<reference evidence="9 10" key="1">
    <citation type="submission" date="2017-09" db="EMBL/GenBank/DDBJ databases">
        <title>Large-scale bioinformatics analysis of Bacillus genomes uncovers conserved roles of natural products in bacterial physiology.</title>
        <authorList>
            <consortium name="Agbiome Team Llc"/>
            <person name="Bleich R.M."/>
            <person name="Grubbs K.J."/>
            <person name="Santa Maria K.C."/>
            <person name="Allen S.E."/>
            <person name="Farag S."/>
            <person name="Shank E.A."/>
            <person name="Bowers A."/>
        </authorList>
    </citation>
    <scope>NUCLEOTIDE SEQUENCE [LARGE SCALE GENOMIC DNA]</scope>
    <source>
        <strain evidence="9 10">AFS096845</strain>
    </source>
</reference>
<keyword evidence="6" id="KW-0472">Membrane</keyword>
<sequence length="235" mass="25456">MNFKDVMKKGSLVAALSLGLTAFAAPAAHADTNGKEASQKLVSALKTLNLDHVDYLYAYLQKTSLTDQEQAQINANAARVSEILSGAKDVMSLKNEQKVEMLRLFLDSAKLAHLQVSLVDESGKSLDLLNYTISKDNNLLIQLKDLDGKLLATINPTREMVQAANFKSMVNALKVAMEAKRELNATGHFVPMTNAELPNTASNEQTYMLIGGLIVLLGAAALVPAMRLARKTEQA</sequence>
<evidence type="ECO:0000259" key="8">
    <source>
        <dbReference type="Pfam" id="PF00746"/>
    </source>
</evidence>
<evidence type="ECO:0000313" key="9">
    <source>
        <dbReference type="EMBL" id="PEC21095.1"/>
    </source>
</evidence>
<evidence type="ECO:0000256" key="6">
    <source>
        <dbReference type="SAM" id="Phobius"/>
    </source>
</evidence>
<dbReference type="RefSeq" id="WP_097904584.1">
    <property type="nucleotide sequence ID" value="NZ_NVLK01000031.1"/>
</dbReference>
<dbReference type="NCBIfam" id="TIGR01167">
    <property type="entry name" value="LPXTG_anchor"/>
    <property type="match status" value="1"/>
</dbReference>
<dbReference type="EMBL" id="NVLK01000031">
    <property type="protein sequence ID" value="PEC21095.1"/>
    <property type="molecule type" value="Genomic_DNA"/>
</dbReference>
<evidence type="ECO:0000256" key="4">
    <source>
        <dbReference type="ARBA" id="ARBA00022729"/>
    </source>
</evidence>
<keyword evidence="4 7" id="KW-0732">Signal</keyword>